<dbReference type="InterPro" id="IPR019734">
    <property type="entry name" value="TPR_rpt"/>
</dbReference>
<sequence length="1058" mass="114754">MEALERKLRPIYEALDSRNPKTALKLINTALQKHKDNQLLRVLKALALNRVDKADQACKVCDSIVAEAPTDEQVLNILGMVYKGGKQANKLIAAYEQAIKARPQDGHLLQVLLFAQTRALQFGKAQQTAMTLYRMKGQHSIAYLWWIVTCLVLQARQAGATPNARKLLLLAKSMAQKHLADPEAANLQLQSTGESAEGVRLYLHILKELEDADETSVFLAGPLAGSIFRTDTDRALATALDQAERGHTQAAVDSLRDLLQRGPPSWDLLSSYLEQILPMRPRAIALSNGTSKEAMPANEYIHAANGVNHPSQPSEKDVKVDEQLHPSQGVLGYTQEAGDLIQKLQQASLETEMQRIPASAARAPLLAAVDLEHRRALHGLADDLGISMEDQSQEEHGRLDSSREAGTAGREHQKSGSTTDGVAAAALVYFNRLGHLASCTADIRRYTSCLEGPCKHWLAGQLHHSCSAADSPQQVQPDLSKIQRQVNAHLIEHDLGLPEFENARQAEQFAAKLVTIFRQAVELQKKLDQKERGVADGLIALASTALITAWKLESPPRSPTYLLKALLVLEAAQHSRMRSAPMRLAAMSLHGMLGAATSAIDSFDALDIKHIQHDTLSGHLALPVMLATLCEEGVAHLMGDARALYEHHERDAGDTILCAFKAGNWTKVLELVMFKERLAASHARALAYTEMAVHALSSLPAPSPASMLEGASALAQTLQSALPTGAAGLRFNEDLSTRPAWRPPYSGQSRLATAQWWQHAASEPTAGYGRCWWATSAAGESSLPQAQQHRVHCERSLEQRSMLPILLGAALSPEHGHAAGILRNSLSRLSTSEACMPNGAGEPAAAGSGLEWLQCLSYGIFSAAAAVQAAQAMPEQPDQAAQEVLQQLEQLEQQLAGLVESIVPELQLASKQAIWTGASMFVAAAFANEEALWLALCLQVWSKPRHAKKGKKGVECSPAAGTDLSSGLQKLRLALGQGIKTLLEHLQAITHRDSEALMKGQSSSLVCSAPAGASELSHELWSWEEQVDVKDVLSGVLCEQTEFLSAVQQKLHKIERLL</sequence>
<evidence type="ECO:0000256" key="1">
    <source>
        <dbReference type="ARBA" id="ARBA00006298"/>
    </source>
</evidence>
<evidence type="ECO:0000256" key="2">
    <source>
        <dbReference type="PROSITE-ProRule" id="PRU00339"/>
    </source>
</evidence>
<keyword evidence="5" id="KW-1185">Reference proteome</keyword>
<keyword evidence="2" id="KW-0802">TPR repeat</keyword>
<reference evidence="4 5" key="1">
    <citation type="submission" date="2023-10" db="EMBL/GenBank/DDBJ databases">
        <authorList>
            <person name="Maclean D."/>
            <person name="Macfadyen A."/>
        </authorList>
    </citation>
    <scope>NUCLEOTIDE SEQUENCE [LARGE SCALE GENOMIC DNA]</scope>
</reference>
<feature type="region of interest" description="Disordered" evidence="3">
    <location>
        <begin position="389"/>
        <end position="417"/>
    </location>
</feature>
<comment type="similarity">
    <text evidence="1">Belongs to the MDM20/NAA25 family.</text>
</comment>
<dbReference type="InterPro" id="IPR011990">
    <property type="entry name" value="TPR-like_helical_dom_sf"/>
</dbReference>
<dbReference type="Proteomes" id="UP001314263">
    <property type="component" value="Unassembled WGS sequence"/>
</dbReference>
<dbReference type="PANTHER" id="PTHR22767">
    <property type="entry name" value="N-TERMINAL ACETYLTRANSFERASE-RELATED"/>
    <property type="match status" value="1"/>
</dbReference>
<comment type="caution">
    <text evidence="4">The sequence shown here is derived from an EMBL/GenBank/DDBJ whole genome shotgun (WGS) entry which is preliminary data.</text>
</comment>
<protein>
    <submittedName>
        <fullName evidence="4">Uncharacterized protein</fullName>
    </submittedName>
</protein>
<feature type="repeat" description="TPR" evidence="2">
    <location>
        <begin position="72"/>
        <end position="105"/>
    </location>
</feature>
<dbReference type="PROSITE" id="PS50005">
    <property type="entry name" value="TPR"/>
    <property type="match status" value="1"/>
</dbReference>
<dbReference type="PANTHER" id="PTHR22767:SF3">
    <property type="entry name" value="N-ALPHA-ACETYLTRANSFERASE 25, NATB AUXILIARY SUBUNIT"/>
    <property type="match status" value="1"/>
</dbReference>
<feature type="compositionally biased region" description="Basic and acidic residues" evidence="3">
    <location>
        <begin position="393"/>
        <end position="414"/>
    </location>
</feature>
<dbReference type="InterPro" id="IPR019183">
    <property type="entry name" value="NAA25_NatB_aux_su"/>
</dbReference>
<dbReference type="GO" id="GO:0031416">
    <property type="term" value="C:NatB complex"/>
    <property type="evidence" value="ECO:0007669"/>
    <property type="project" value="TreeGrafter"/>
</dbReference>
<organism evidence="4 5">
    <name type="scientific">Coccomyxa viridis</name>
    <dbReference type="NCBI Taxonomy" id="1274662"/>
    <lineage>
        <taxon>Eukaryota</taxon>
        <taxon>Viridiplantae</taxon>
        <taxon>Chlorophyta</taxon>
        <taxon>core chlorophytes</taxon>
        <taxon>Trebouxiophyceae</taxon>
        <taxon>Trebouxiophyceae incertae sedis</taxon>
        <taxon>Coccomyxaceae</taxon>
        <taxon>Coccomyxa</taxon>
    </lineage>
</organism>
<name>A0AAV1IJI3_9CHLO</name>
<dbReference type="Gene3D" id="1.25.40.1040">
    <property type="match status" value="1"/>
</dbReference>
<dbReference type="AlphaFoldDB" id="A0AAV1IJI3"/>
<dbReference type="Pfam" id="PF09797">
    <property type="entry name" value="NatB_MDM20"/>
    <property type="match status" value="1"/>
</dbReference>
<gene>
    <name evidence="4" type="ORF">CVIRNUC_009301</name>
</gene>
<dbReference type="EMBL" id="CAUYUE010000013">
    <property type="protein sequence ID" value="CAK0786088.1"/>
    <property type="molecule type" value="Genomic_DNA"/>
</dbReference>
<accession>A0AAV1IJI3</accession>
<proteinExistence type="inferred from homology"/>
<evidence type="ECO:0000256" key="3">
    <source>
        <dbReference type="SAM" id="MobiDB-lite"/>
    </source>
</evidence>
<evidence type="ECO:0000313" key="4">
    <source>
        <dbReference type="EMBL" id="CAK0786088.1"/>
    </source>
</evidence>
<evidence type="ECO:0000313" key="5">
    <source>
        <dbReference type="Proteomes" id="UP001314263"/>
    </source>
</evidence>
<dbReference type="SUPFAM" id="SSF48452">
    <property type="entry name" value="TPR-like"/>
    <property type="match status" value="1"/>
</dbReference>